<dbReference type="Gene3D" id="3.40.50.150">
    <property type="entry name" value="Vaccinia Virus protein VP39"/>
    <property type="match status" value="1"/>
</dbReference>
<keyword evidence="3 5" id="KW-0808">Transferase</keyword>
<evidence type="ECO:0000259" key="4">
    <source>
        <dbReference type="Pfam" id="PF08241"/>
    </source>
</evidence>
<dbReference type="Proteomes" id="UP001592528">
    <property type="component" value="Unassembled WGS sequence"/>
</dbReference>
<feature type="domain" description="Methyltransferase type 11" evidence="4">
    <location>
        <begin position="42"/>
        <end position="130"/>
    </location>
</feature>
<dbReference type="SUPFAM" id="SSF53335">
    <property type="entry name" value="S-adenosyl-L-methionine-dependent methyltransferases"/>
    <property type="match status" value="1"/>
</dbReference>
<comment type="similarity">
    <text evidence="1">Belongs to the methyltransferase superfamily.</text>
</comment>
<evidence type="ECO:0000256" key="2">
    <source>
        <dbReference type="ARBA" id="ARBA00022603"/>
    </source>
</evidence>
<dbReference type="PANTHER" id="PTHR44942">
    <property type="entry name" value="METHYLTRANSF_11 DOMAIN-CONTAINING PROTEIN"/>
    <property type="match status" value="1"/>
</dbReference>
<organism evidence="5 6">
    <name type="scientific">Streptacidiphilus cavernicola</name>
    <dbReference type="NCBI Taxonomy" id="3342716"/>
    <lineage>
        <taxon>Bacteria</taxon>
        <taxon>Bacillati</taxon>
        <taxon>Actinomycetota</taxon>
        <taxon>Actinomycetes</taxon>
        <taxon>Kitasatosporales</taxon>
        <taxon>Streptomycetaceae</taxon>
        <taxon>Streptacidiphilus</taxon>
    </lineage>
</organism>
<dbReference type="GO" id="GO:0032259">
    <property type="term" value="P:methylation"/>
    <property type="evidence" value="ECO:0007669"/>
    <property type="project" value="UniProtKB-KW"/>
</dbReference>
<evidence type="ECO:0000256" key="1">
    <source>
        <dbReference type="ARBA" id="ARBA00008361"/>
    </source>
</evidence>
<evidence type="ECO:0000313" key="5">
    <source>
        <dbReference type="EMBL" id="MFC1407012.1"/>
    </source>
</evidence>
<name>A0ABV6UZY8_9ACTN</name>
<dbReference type="InterPro" id="IPR029063">
    <property type="entry name" value="SAM-dependent_MTases_sf"/>
</dbReference>
<dbReference type="GO" id="GO:0008168">
    <property type="term" value="F:methyltransferase activity"/>
    <property type="evidence" value="ECO:0007669"/>
    <property type="project" value="UniProtKB-KW"/>
</dbReference>
<sequence>MIDRTAHAASFGAAAAAYERSRPEYPAEALSWLLPDAPEHVVDLGAGTGKLTRALVGRGFEVTAVEPSEGMREQLVHAVPQARALAGSAESLPLPDASADALLVAQAWHWVDTDRAVPEAARVLRPGGTVGLVWNDRDERRPWVAELGRLLDSAGGVPTTGVGVDGFAARPDLFGPVERRTHEWTVAMTPAQVVELVESRSYVIVLPEPERTALLAEVRTLLANHPDLADRDQVEMAYLTHSFRIPRLA</sequence>
<evidence type="ECO:0000313" key="6">
    <source>
        <dbReference type="Proteomes" id="UP001592528"/>
    </source>
</evidence>
<keyword evidence="2 5" id="KW-0489">Methyltransferase</keyword>
<dbReference type="EC" id="2.1.1.-" evidence="5"/>
<protein>
    <submittedName>
        <fullName evidence="5">Class I SAM-dependent methyltransferase</fullName>
        <ecNumber evidence="5">2.1.1.-</ecNumber>
    </submittedName>
</protein>
<dbReference type="CDD" id="cd02440">
    <property type="entry name" value="AdoMet_MTases"/>
    <property type="match status" value="1"/>
</dbReference>
<evidence type="ECO:0000256" key="3">
    <source>
        <dbReference type="ARBA" id="ARBA00022679"/>
    </source>
</evidence>
<dbReference type="Pfam" id="PF08241">
    <property type="entry name" value="Methyltransf_11"/>
    <property type="match status" value="1"/>
</dbReference>
<dbReference type="RefSeq" id="WP_198037657.1">
    <property type="nucleotide sequence ID" value="NZ_JBHEZZ010000037.1"/>
</dbReference>
<keyword evidence="6" id="KW-1185">Reference proteome</keyword>
<proteinExistence type="inferred from homology"/>
<accession>A0ABV6UZY8</accession>
<comment type="caution">
    <text evidence="5">The sequence shown here is derived from an EMBL/GenBank/DDBJ whole genome shotgun (WGS) entry which is preliminary data.</text>
</comment>
<dbReference type="PANTHER" id="PTHR44942:SF4">
    <property type="entry name" value="METHYLTRANSFERASE TYPE 11 DOMAIN-CONTAINING PROTEIN"/>
    <property type="match status" value="1"/>
</dbReference>
<reference evidence="5 6" key="1">
    <citation type="submission" date="2024-09" db="EMBL/GenBank/DDBJ databases">
        <authorList>
            <person name="Lee S.D."/>
        </authorList>
    </citation>
    <scope>NUCLEOTIDE SEQUENCE [LARGE SCALE GENOMIC DNA]</scope>
    <source>
        <strain evidence="5 6">N1-5</strain>
    </source>
</reference>
<dbReference type="EMBL" id="JBHEZZ010000037">
    <property type="protein sequence ID" value="MFC1407012.1"/>
    <property type="molecule type" value="Genomic_DNA"/>
</dbReference>
<dbReference type="InterPro" id="IPR051052">
    <property type="entry name" value="Diverse_substrate_MTase"/>
</dbReference>
<gene>
    <name evidence="5" type="ORF">ACEZDJ_37590</name>
</gene>
<dbReference type="InterPro" id="IPR013216">
    <property type="entry name" value="Methyltransf_11"/>
</dbReference>